<evidence type="ECO:0000313" key="1">
    <source>
        <dbReference type="EMBL" id="KAG1795301.1"/>
    </source>
</evidence>
<feature type="non-terminal residue" evidence="1">
    <location>
        <position position="1"/>
    </location>
</feature>
<protein>
    <submittedName>
        <fullName evidence="1">Uncharacterized protein</fullName>
    </submittedName>
</protein>
<dbReference type="OrthoDB" id="2745718at2759"/>
<name>A0A9P7AT91_9AGAM</name>
<dbReference type="AlphaFoldDB" id="A0A9P7AT91"/>
<feature type="non-terminal residue" evidence="1">
    <location>
        <position position="139"/>
    </location>
</feature>
<dbReference type="EMBL" id="JABBWE010000022">
    <property type="protein sequence ID" value="KAG1795301.1"/>
    <property type="molecule type" value="Genomic_DNA"/>
</dbReference>
<sequence>VFIISTRIFFDLDGMAAAAPIPWQQWGPSNTRLFQHPYDFKGHINGNRVLHVHHTREENRHSILHLMDFSPLAVTNRLGLGRVVKEPSATYISSTREFGEILKTSLPYVQVVFTDRKFDRASPELDDIWIDKDRIHILK</sequence>
<gene>
    <name evidence="1" type="ORF">HD556DRAFT_1192985</name>
</gene>
<accession>A0A9P7AT91</accession>
<organism evidence="1 2">
    <name type="scientific">Suillus plorans</name>
    <dbReference type="NCBI Taxonomy" id="116603"/>
    <lineage>
        <taxon>Eukaryota</taxon>
        <taxon>Fungi</taxon>
        <taxon>Dikarya</taxon>
        <taxon>Basidiomycota</taxon>
        <taxon>Agaricomycotina</taxon>
        <taxon>Agaricomycetes</taxon>
        <taxon>Agaricomycetidae</taxon>
        <taxon>Boletales</taxon>
        <taxon>Suillineae</taxon>
        <taxon>Suillaceae</taxon>
        <taxon>Suillus</taxon>
    </lineage>
</organism>
<evidence type="ECO:0000313" key="2">
    <source>
        <dbReference type="Proteomes" id="UP000719766"/>
    </source>
</evidence>
<proteinExistence type="predicted"/>
<reference evidence="1" key="1">
    <citation type="journal article" date="2020" name="New Phytol.">
        <title>Comparative genomics reveals dynamic genome evolution in host specialist ectomycorrhizal fungi.</title>
        <authorList>
            <person name="Lofgren L.A."/>
            <person name="Nguyen N.H."/>
            <person name="Vilgalys R."/>
            <person name="Ruytinx J."/>
            <person name="Liao H.L."/>
            <person name="Branco S."/>
            <person name="Kuo A."/>
            <person name="LaButti K."/>
            <person name="Lipzen A."/>
            <person name="Andreopoulos W."/>
            <person name="Pangilinan J."/>
            <person name="Riley R."/>
            <person name="Hundley H."/>
            <person name="Na H."/>
            <person name="Barry K."/>
            <person name="Grigoriev I.V."/>
            <person name="Stajich J.E."/>
            <person name="Kennedy P.G."/>
        </authorList>
    </citation>
    <scope>NUCLEOTIDE SEQUENCE</scope>
    <source>
        <strain evidence="1">S12</strain>
    </source>
</reference>
<dbReference type="RefSeq" id="XP_041161174.1">
    <property type="nucleotide sequence ID" value="XM_041296222.1"/>
</dbReference>
<keyword evidence="2" id="KW-1185">Reference proteome</keyword>
<dbReference type="Proteomes" id="UP000719766">
    <property type="component" value="Unassembled WGS sequence"/>
</dbReference>
<dbReference type="GeneID" id="64589986"/>
<comment type="caution">
    <text evidence="1">The sequence shown here is derived from an EMBL/GenBank/DDBJ whole genome shotgun (WGS) entry which is preliminary data.</text>
</comment>